<dbReference type="AlphaFoldDB" id="A0AAV0YLB5"/>
<dbReference type="EMBL" id="OX451736">
    <property type="protein sequence ID" value="CAI8586850.1"/>
    <property type="molecule type" value="Genomic_DNA"/>
</dbReference>
<evidence type="ECO:0000313" key="2">
    <source>
        <dbReference type="EMBL" id="CAI8586850.1"/>
    </source>
</evidence>
<reference evidence="2 3" key="1">
    <citation type="submission" date="2023-01" db="EMBL/GenBank/DDBJ databases">
        <authorList>
            <person name="Kreplak J."/>
        </authorList>
    </citation>
    <scope>NUCLEOTIDE SEQUENCE [LARGE SCALE GENOMIC DNA]</scope>
</reference>
<protein>
    <submittedName>
        <fullName evidence="2">Uncharacterized protein</fullName>
    </submittedName>
</protein>
<sequence>MLIRFATVVPTLTFFISPQNPHFRCGSNSTSGRHRSIYVSSQCATSVLLFSLRTTQWLNRGRNLGEILMEQWKESVVERRFLKMEEGDNIDEAERAEDDDEKVEEAER</sequence>
<evidence type="ECO:0000256" key="1">
    <source>
        <dbReference type="SAM" id="MobiDB-lite"/>
    </source>
</evidence>
<proteinExistence type="predicted"/>
<feature type="region of interest" description="Disordered" evidence="1">
    <location>
        <begin position="88"/>
        <end position="108"/>
    </location>
</feature>
<gene>
    <name evidence="2" type="ORF">VFH_I273000</name>
</gene>
<evidence type="ECO:0000313" key="3">
    <source>
        <dbReference type="Proteomes" id="UP001157006"/>
    </source>
</evidence>
<dbReference type="Proteomes" id="UP001157006">
    <property type="component" value="Chromosome 1L"/>
</dbReference>
<accession>A0AAV0YLB5</accession>
<organism evidence="2 3">
    <name type="scientific">Vicia faba</name>
    <name type="common">Broad bean</name>
    <name type="synonym">Faba vulgaris</name>
    <dbReference type="NCBI Taxonomy" id="3906"/>
    <lineage>
        <taxon>Eukaryota</taxon>
        <taxon>Viridiplantae</taxon>
        <taxon>Streptophyta</taxon>
        <taxon>Embryophyta</taxon>
        <taxon>Tracheophyta</taxon>
        <taxon>Spermatophyta</taxon>
        <taxon>Magnoliopsida</taxon>
        <taxon>eudicotyledons</taxon>
        <taxon>Gunneridae</taxon>
        <taxon>Pentapetalae</taxon>
        <taxon>rosids</taxon>
        <taxon>fabids</taxon>
        <taxon>Fabales</taxon>
        <taxon>Fabaceae</taxon>
        <taxon>Papilionoideae</taxon>
        <taxon>50 kb inversion clade</taxon>
        <taxon>NPAAA clade</taxon>
        <taxon>Hologalegina</taxon>
        <taxon>IRL clade</taxon>
        <taxon>Fabeae</taxon>
        <taxon>Vicia</taxon>
    </lineage>
</organism>
<keyword evidence="3" id="KW-1185">Reference proteome</keyword>
<name>A0AAV0YLB5_VICFA</name>